<evidence type="ECO:0000313" key="2">
    <source>
        <dbReference type="EMBL" id="GAA2733761.1"/>
    </source>
</evidence>
<dbReference type="Proteomes" id="UP001501326">
    <property type="component" value="Unassembled WGS sequence"/>
</dbReference>
<gene>
    <name evidence="2" type="ORF">GCM10009867_12390</name>
</gene>
<reference evidence="3" key="1">
    <citation type="journal article" date="2019" name="Int. J. Syst. Evol. Microbiol.">
        <title>The Global Catalogue of Microorganisms (GCM) 10K type strain sequencing project: providing services to taxonomists for standard genome sequencing and annotation.</title>
        <authorList>
            <consortium name="The Broad Institute Genomics Platform"/>
            <consortium name="The Broad Institute Genome Sequencing Center for Infectious Disease"/>
            <person name="Wu L."/>
            <person name="Ma J."/>
        </authorList>
    </citation>
    <scope>NUCLEOTIDE SEQUENCE [LARGE SCALE GENOMIC DNA]</scope>
    <source>
        <strain evidence="3">JCM 16378</strain>
    </source>
</reference>
<keyword evidence="1" id="KW-0862">Zinc</keyword>
<evidence type="ECO:0000313" key="3">
    <source>
        <dbReference type="Proteomes" id="UP001501326"/>
    </source>
</evidence>
<organism evidence="2 3">
    <name type="scientific">Pedococcus aerophilus</name>
    <dbReference type="NCBI Taxonomy" id="436356"/>
    <lineage>
        <taxon>Bacteria</taxon>
        <taxon>Bacillati</taxon>
        <taxon>Actinomycetota</taxon>
        <taxon>Actinomycetes</taxon>
        <taxon>Micrococcales</taxon>
        <taxon>Intrasporangiaceae</taxon>
        <taxon>Pedococcus</taxon>
    </lineage>
</organism>
<comment type="caution">
    <text evidence="2">The sequence shown here is derived from an EMBL/GenBank/DDBJ whole genome shotgun (WGS) entry which is preliminary data.</text>
</comment>
<dbReference type="InterPro" id="IPR003737">
    <property type="entry name" value="GlcNAc_PI_deacetylase-related"/>
</dbReference>
<protein>
    <submittedName>
        <fullName evidence="2">PIG-L family deacetylase</fullName>
    </submittedName>
</protein>
<name>A0ABP6GYP3_9MICO</name>
<dbReference type="PANTHER" id="PTHR12993:SF28">
    <property type="entry name" value="LMBE FAMILY PROTEIN"/>
    <property type="match status" value="1"/>
</dbReference>
<dbReference type="Gene3D" id="3.40.50.10320">
    <property type="entry name" value="LmbE-like"/>
    <property type="match status" value="1"/>
</dbReference>
<keyword evidence="3" id="KW-1185">Reference proteome</keyword>
<sequence>MGRADHEPYPAWMSQPAGDRPALAEFGDDFSSVLCVVAHPDDIEYGTAAAVARWTAAGKTVTYFLLTRGEAGIDTMPPDQAAGVREQEERDGAAIVGVSEVDFGDHRDGVVEYGLVLRRDIARQIRRRKPDVVITGHYGDRFVQGMLNQADHRAVGLACVDAVADAGNRWIFPELVEEGFEPWNVKRLCFAGSPTATHYVDVTDHVEQSVASLEAHAAYNAALPEEFPKPADLIGMILGWGGQAAGVDKALTLDVVDRR</sequence>
<evidence type="ECO:0000256" key="1">
    <source>
        <dbReference type="ARBA" id="ARBA00022833"/>
    </source>
</evidence>
<dbReference type="EMBL" id="BAAARN010000001">
    <property type="protein sequence ID" value="GAA2733761.1"/>
    <property type="molecule type" value="Genomic_DNA"/>
</dbReference>
<accession>A0ABP6GYP3</accession>
<dbReference type="InterPro" id="IPR024078">
    <property type="entry name" value="LmbE-like_dom_sf"/>
</dbReference>
<dbReference type="SUPFAM" id="SSF102588">
    <property type="entry name" value="LmbE-like"/>
    <property type="match status" value="1"/>
</dbReference>
<dbReference type="Pfam" id="PF02585">
    <property type="entry name" value="PIG-L"/>
    <property type="match status" value="1"/>
</dbReference>
<proteinExistence type="predicted"/>
<dbReference type="PANTHER" id="PTHR12993">
    <property type="entry name" value="N-ACETYLGLUCOSAMINYL-PHOSPHATIDYLINOSITOL DE-N-ACETYLASE-RELATED"/>
    <property type="match status" value="1"/>
</dbReference>